<feature type="transmembrane region" description="Helical" evidence="9">
    <location>
        <begin position="152"/>
        <end position="169"/>
    </location>
</feature>
<evidence type="ECO:0000313" key="10">
    <source>
        <dbReference type="EMBL" id="CAG5129566.1"/>
    </source>
</evidence>
<dbReference type="GO" id="GO:0015250">
    <property type="term" value="F:water channel activity"/>
    <property type="evidence" value="ECO:0007669"/>
    <property type="project" value="TreeGrafter"/>
</dbReference>
<dbReference type="InterPro" id="IPR050363">
    <property type="entry name" value="MIP/Aquaporin"/>
</dbReference>
<dbReference type="Gene3D" id="1.20.1080.10">
    <property type="entry name" value="Glycerol uptake facilitator protein"/>
    <property type="match status" value="1"/>
</dbReference>
<dbReference type="SUPFAM" id="SSF81338">
    <property type="entry name" value="Aquaporin-like"/>
    <property type="match status" value="1"/>
</dbReference>
<feature type="region of interest" description="Disordered" evidence="8">
    <location>
        <begin position="289"/>
        <end position="318"/>
    </location>
</feature>
<keyword evidence="4 7" id="KW-0812">Transmembrane</keyword>
<dbReference type="EMBL" id="CAJHNH020003567">
    <property type="protein sequence ID" value="CAG5129566.1"/>
    <property type="molecule type" value="Genomic_DNA"/>
</dbReference>
<gene>
    <name evidence="10" type="ORF">CUNI_LOCUS15124</name>
</gene>
<dbReference type="PANTHER" id="PTHR43829">
    <property type="entry name" value="AQUAPORIN OR AQUAGLYCEROPORIN RELATED"/>
    <property type="match status" value="1"/>
</dbReference>
<dbReference type="InterPro" id="IPR000425">
    <property type="entry name" value="MIP"/>
</dbReference>
<keyword evidence="5 9" id="KW-1133">Transmembrane helix</keyword>
<evidence type="ECO:0000256" key="4">
    <source>
        <dbReference type="ARBA" id="ARBA00022692"/>
    </source>
</evidence>
<dbReference type="PRINTS" id="PR02019">
    <property type="entry name" value="AQUAPORIN7"/>
</dbReference>
<evidence type="ECO:0000256" key="8">
    <source>
        <dbReference type="SAM" id="MobiDB-lite"/>
    </source>
</evidence>
<comment type="subcellular location">
    <subcellularLocation>
        <location evidence="1">Membrane</location>
        <topology evidence="1">Multi-pass membrane protein</topology>
    </subcellularLocation>
</comment>
<organism evidence="10 11">
    <name type="scientific">Candidula unifasciata</name>
    <dbReference type="NCBI Taxonomy" id="100452"/>
    <lineage>
        <taxon>Eukaryota</taxon>
        <taxon>Metazoa</taxon>
        <taxon>Spiralia</taxon>
        <taxon>Lophotrochozoa</taxon>
        <taxon>Mollusca</taxon>
        <taxon>Gastropoda</taxon>
        <taxon>Heterobranchia</taxon>
        <taxon>Euthyneura</taxon>
        <taxon>Panpulmonata</taxon>
        <taxon>Eupulmonata</taxon>
        <taxon>Stylommatophora</taxon>
        <taxon>Helicina</taxon>
        <taxon>Helicoidea</taxon>
        <taxon>Geomitridae</taxon>
        <taxon>Candidula</taxon>
    </lineage>
</organism>
<evidence type="ECO:0000256" key="5">
    <source>
        <dbReference type="ARBA" id="ARBA00022989"/>
    </source>
</evidence>
<feature type="transmembrane region" description="Helical" evidence="9">
    <location>
        <begin position="100"/>
        <end position="119"/>
    </location>
</feature>
<feature type="transmembrane region" description="Helical" evidence="9">
    <location>
        <begin position="181"/>
        <end position="199"/>
    </location>
</feature>
<feature type="transmembrane region" description="Helical" evidence="9">
    <location>
        <begin position="63"/>
        <end position="88"/>
    </location>
</feature>
<name>A0A8S3ZQC8_9EUPU</name>
<dbReference type="GO" id="GO:0015254">
    <property type="term" value="F:glycerol channel activity"/>
    <property type="evidence" value="ECO:0007669"/>
    <property type="project" value="TreeGrafter"/>
</dbReference>
<dbReference type="GO" id="GO:0016323">
    <property type="term" value="C:basolateral plasma membrane"/>
    <property type="evidence" value="ECO:0007669"/>
    <property type="project" value="TreeGrafter"/>
</dbReference>
<evidence type="ECO:0000256" key="1">
    <source>
        <dbReference type="ARBA" id="ARBA00004141"/>
    </source>
</evidence>
<sequence length="318" mass="34368">MAKRKSSDEIGALGSILREALAEYLGTAVLMVFGIGSVAQFVLSEGKTGSTDQVRWSWGFGVAFGVYVSGGVSGGHLNPAVTMALCLFKRVSWTKLLPYWIGQYLGSFTASCIVFGVYYDALSTYKSGNRSLETAGIFATYPQPYLSTVNGLADQIFATAVLMLVIMALNDPNNMAPSKGYVPLLVGLLVVTIGMTFSHNCGYPINPARDLAPRVFTFAAGWGIQVFSHNNYGYFWIPIAGPHIGAVLGGFIYEVFINTTLPCTNIRSSSPRPQNPTIQATELQNMATTKELSQHSFERNGSDFGNRSAQPPPSVRDE</sequence>
<dbReference type="AlphaFoldDB" id="A0A8S3ZQC8"/>
<accession>A0A8S3ZQC8</accession>
<dbReference type="FunFam" id="1.20.1080.10:FF:000064">
    <property type="entry name" value="Uncharacterized protein"/>
    <property type="match status" value="1"/>
</dbReference>
<dbReference type="InterPro" id="IPR023271">
    <property type="entry name" value="Aquaporin-like"/>
</dbReference>
<keyword evidence="6 9" id="KW-0472">Membrane</keyword>
<comment type="similarity">
    <text evidence="2 7">Belongs to the MIP/aquaporin (TC 1.A.8) family.</text>
</comment>
<evidence type="ECO:0000256" key="6">
    <source>
        <dbReference type="ARBA" id="ARBA00023136"/>
    </source>
</evidence>
<dbReference type="PANTHER" id="PTHR43829:SF9">
    <property type="entry name" value="AQUAPORIN-9"/>
    <property type="match status" value="1"/>
</dbReference>
<dbReference type="PROSITE" id="PS00221">
    <property type="entry name" value="MIP"/>
    <property type="match status" value="1"/>
</dbReference>
<evidence type="ECO:0000256" key="9">
    <source>
        <dbReference type="SAM" id="Phobius"/>
    </source>
</evidence>
<protein>
    <submittedName>
        <fullName evidence="10">Uncharacterized protein</fullName>
    </submittedName>
</protein>
<dbReference type="NCBIfam" id="TIGR00861">
    <property type="entry name" value="MIP"/>
    <property type="match status" value="1"/>
</dbReference>
<feature type="transmembrane region" description="Helical" evidence="9">
    <location>
        <begin position="21"/>
        <end position="43"/>
    </location>
</feature>
<dbReference type="PRINTS" id="PR00783">
    <property type="entry name" value="MINTRINSICP"/>
</dbReference>
<dbReference type="Proteomes" id="UP000678393">
    <property type="component" value="Unassembled WGS sequence"/>
</dbReference>
<evidence type="ECO:0000256" key="2">
    <source>
        <dbReference type="ARBA" id="ARBA00006175"/>
    </source>
</evidence>
<reference evidence="10" key="1">
    <citation type="submission" date="2021-04" db="EMBL/GenBank/DDBJ databases">
        <authorList>
            <consortium name="Molecular Ecology Group"/>
        </authorList>
    </citation>
    <scope>NUCLEOTIDE SEQUENCE</scope>
</reference>
<keyword evidence="11" id="KW-1185">Reference proteome</keyword>
<evidence type="ECO:0000313" key="11">
    <source>
        <dbReference type="Proteomes" id="UP000678393"/>
    </source>
</evidence>
<evidence type="ECO:0000256" key="7">
    <source>
        <dbReference type="RuleBase" id="RU000477"/>
    </source>
</evidence>
<keyword evidence="3 7" id="KW-0813">Transport</keyword>
<feature type="compositionally biased region" description="Basic and acidic residues" evidence="8">
    <location>
        <begin position="292"/>
        <end position="301"/>
    </location>
</feature>
<dbReference type="CDD" id="cd00333">
    <property type="entry name" value="MIP"/>
    <property type="match status" value="1"/>
</dbReference>
<dbReference type="OrthoDB" id="3222at2759"/>
<comment type="caution">
    <text evidence="10">The sequence shown here is derived from an EMBL/GenBank/DDBJ whole genome shotgun (WGS) entry which is preliminary data.</text>
</comment>
<evidence type="ECO:0000256" key="3">
    <source>
        <dbReference type="ARBA" id="ARBA00022448"/>
    </source>
</evidence>
<dbReference type="InterPro" id="IPR022357">
    <property type="entry name" value="MIP_CS"/>
</dbReference>
<dbReference type="Pfam" id="PF00230">
    <property type="entry name" value="MIP"/>
    <property type="match status" value="1"/>
</dbReference>
<proteinExistence type="inferred from homology"/>